<evidence type="ECO:0000313" key="4">
    <source>
        <dbReference type="EMBL" id="TDL23102.1"/>
    </source>
</evidence>
<evidence type="ECO:0000256" key="1">
    <source>
        <dbReference type="ARBA" id="ARBA00022801"/>
    </source>
</evidence>
<dbReference type="GO" id="GO:0005634">
    <property type="term" value="C:nucleus"/>
    <property type="evidence" value="ECO:0007669"/>
    <property type="project" value="TreeGrafter"/>
</dbReference>
<dbReference type="PANTHER" id="PTHR48070:SF6">
    <property type="entry name" value="ESTERASE OVCA2"/>
    <property type="match status" value="1"/>
</dbReference>
<dbReference type="PANTHER" id="PTHR48070">
    <property type="entry name" value="ESTERASE OVCA2"/>
    <property type="match status" value="1"/>
</dbReference>
<accession>A0A4Y7Q7J9</accession>
<reference evidence="4 5" key="1">
    <citation type="submission" date="2018-06" db="EMBL/GenBank/DDBJ databases">
        <title>A transcriptomic atlas of mushroom development highlights an independent origin of complex multicellularity.</title>
        <authorList>
            <consortium name="DOE Joint Genome Institute"/>
            <person name="Krizsan K."/>
            <person name="Almasi E."/>
            <person name="Merenyi Z."/>
            <person name="Sahu N."/>
            <person name="Viragh M."/>
            <person name="Koszo T."/>
            <person name="Mondo S."/>
            <person name="Kiss B."/>
            <person name="Balint B."/>
            <person name="Kues U."/>
            <person name="Barry K."/>
            <person name="Hegedus J.C."/>
            <person name="Henrissat B."/>
            <person name="Johnson J."/>
            <person name="Lipzen A."/>
            <person name="Ohm R."/>
            <person name="Nagy I."/>
            <person name="Pangilinan J."/>
            <person name="Yan J."/>
            <person name="Xiong Y."/>
            <person name="Grigoriev I.V."/>
            <person name="Hibbett D.S."/>
            <person name="Nagy L.G."/>
        </authorList>
    </citation>
    <scope>NUCLEOTIDE SEQUENCE [LARGE SCALE GENOMIC DNA]</scope>
    <source>
        <strain evidence="4 5">SZMC22713</strain>
    </source>
</reference>
<dbReference type="Proteomes" id="UP000294933">
    <property type="component" value="Unassembled WGS sequence"/>
</dbReference>
<keyword evidence="1" id="KW-0378">Hydrolase</keyword>
<evidence type="ECO:0000256" key="2">
    <source>
        <dbReference type="SAM" id="MobiDB-lite"/>
    </source>
</evidence>
<dbReference type="InterPro" id="IPR050593">
    <property type="entry name" value="LovG"/>
</dbReference>
<keyword evidence="5" id="KW-1185">Reference proteome</keyword>
<dbReference type="AlphaFoldDB" id="A0A4Y7Q7J9"/>
<dbReference type="STRING" id="50990.A0A4Y7Q7J9"/>
<proteinExistence type="predicted"/>
<feature type="domain" description="Serine hydrolase" evidence="3">
    <location>
        <begin position="4"/>
        <end position="218"/>
    </location>
</feature>
<protein>
    <submittedName>
        <fullName evidence="4">FSH1-domain-containing protein</fullName>
    </submittedName>
</protein>
<dbReference type="OrthoDB" id="2094269at2759"/>
<dbReference type="InterPro" id="IPR005645">
    <property type="entry name" value="FSH-like_dom"/>
</dbReference>
<dbReference type="Pfam" id="PF03959">
    <property type="entry name" value="FSH1"/>
    <property type="match status" value="1"/>
</dbReference>
<dbReference type="VEuPathDB" id="FungiDB:BD410DRAFT_747708"/>
<dbReference type="Gene3D" id="3.40.50.1820">
    <property type="entry name" value="alpha/beta hydrolase"/>
    <property type="match status" value="1"/>
</dbReference>
<gene>
    <name evidence="4" type="ORF">BD410DRAFT_747708</name>
</gene>
<dbReference type="InterPro" id="IPR029058">
    <property type="entry name" value="AB_hydrolase_fold"/>
</dbReference>
<organism evidence="4 5">
    <name type="scientific">Rickenella mellea</name>
    <dbReference type="NCBI Taxonomy" id="50990"/>
    <lineage>
        <taxon>Eukaryota</taxon>
        <taxon>Fungi</taxon>
        <taxon>Dikarya</taxon>
        <taxon>Basidiomycota</taxon>
        <taxon>Agaricomycotina</taxon>
        <taxon>Agaricomycetes</taxon>
        <taxon>Hymenochaetales</taxon>
        <taxon>Rickenellaceae</taxon>
        <taxon>Rickenella</taxon>
    </lineage>
</organism>
<dbReference type="EMBL" id="ML170172">
    <property type="protein sequence ID" value="TDL23102.1"/>
    <property type="molecule type" value="Genomic_DNA"/>
</dbReference>
<name>A0A4Y7Q7J9_9AGAM</name>
<evidence type="ECO:0000259" key="3">
    <source>
        <dbReference type="Pfam" id="PF03959"/>
    </source>
</evidence>
<dbReference type="GO" id="GO:0005737">
    <property type="term" value="C:cytoplasm"/>
    <property type="evidence" value="ECO:0007669"/>
    <property type="project" value="TreeGrafter"/>
</dbReference>
<evidence type="ECO:0000313" key="5">
    <source>
        <dbReference type="Proteomes" id="UP000294933"/>
    </source>
</evidence>
<dbReference type="SUPFAM" id="SSF53474">
    <property type="entry name" value="alpha/beta-Hydrolases"/>
    <property type="match status" value="1"/>
</dbReference>
<dbReference type="GO" id="GO:0016787">
    <property type="term" value="F:hydrolase activity"/>
    <property type="evidence" value="ECO:0007669"/>
    <property type="project" value="UniProtKB-KW"/>
</dbReference>
<sequence>MVLRKVLMLHGYSQNAAMFSKRMGAIRKACGKDIDFVFLDAPHILQPVDIGSSLSDLSAPEASSSSGDPADIPRAWWKSNAEKTKCFGMEETLDVLKGALSRERYDGVFGFSQGAALAAFLSALLERPHLYQPFLTNGQPPHPPMKFCVAVSGFKIRDPLWAEIMSPTYSTPTLHVAGTNDVIVVHERTQMLLDVSANKRVEYHDGGHFVPSKASFRNFFRDYLRDPFGDIPSPGSAPGASLEPPSGIATPVEVNSMASTAHRL</sequence>
<feature type="region of interest" description="Disordered" evidence="2">
    <location>
        <begin position="234"/>
        <end position="264"/>
    </location>
</feature>